<name>A0A512DLB0_9PROT</name>
<evidence type="ECO:0000256" key="2">
    <source>
        <dbReference type="ARBA" id="ARBA00022612"/>
    </source>
</evidence>
<evidence type="ECO:0000313" key="4">
    <source>
        <dbReference type="EMBL" id="GEO37249.1"/>
    </source>
</evidence>
<accession>A0A512DLB0</accession>
<organism evidence="4 5">
    <name type="scientific">Skermanella aerolata</name>
    <dbReference type="NCBI Taxonomy" id="393310"/>
    <lineage>
        <taxon>Bacteria</taxon>
        <taxon>Pseudomonadati</taxon>
        <taxon>Pseudomonadota</taxon>
        <taxon>Alphaproteobacteria</taxon>
        <taxon>Rhodospirillales</taxon>
        <taxon>Azospirillaceae</taxon>
        <taxon>Skermanella</taxon>
    </lineage>
</organism>
<gene>
    <name evidence="4" type="ORF">SAE02_13970</name>
</gene>
<proteinExistence type="predicted"/>
<keyword evidence="3" id="KW-0231">Viral genome packaging</keyword>
<dbReference type="Pfam" id="PF12236">
    <property type="entry name" value="Head-tail_con"/>
    <property type="match status" value="1"/>
</dbReference>
<comment type="caution">
    <text evidence="4">The sequence shown here is derived from an EMBL/GenBank/DDBJ whole genome shotgun (WGS) entry which is preliminary data.</text>
</comment>
<dbReference type="EMBL" id="BJYZ01000006">
    <property type="protein sequence ID" value="GEO37249.1"/>
    <property type="molecule type" value="Genomic_DNA"/>
</dbReference>
<evidence type="ECO:0000313" key="5">
    <source>
        <dbReference type="Proteomes" id="UP000321523"/>
    </source>
</evidence>
<dbReference type="InterPro" id="IPR020991">
    <property type="entry name" value="Connector_podovirus"/>
</dbReference>
<evidence type="ECO:0008006" key="6">
    <source>
        <dbReference type="Google" id="ProtNLM"/>
    </source>
</evidence>
<evidence type="ECO:0000256" key="3">
    <source>
        <dbReference type="ARBA" id="ARBA00023219"/>
    </source>
</evidence>
<protein>
    <recommendedName>
        <fullName evidence="6">Phage tail protein</fullName>
    </recommendedName>
</protein>
<dbReference type="OrthoDB" id="1666403at2"/>
<evidence type="ECO:0000256" key="1">
    <source>
        <dbReference type="ARBA" id="ARBA00004328"/>
    </source>
</evidence>
<sequence>MDVSSLLQRFASAKAKRGIWESHWQECYDYALPHGGGFGRGGNPGERKTDRLFDGTAADAVEQLAASLLAQLTPPWSRWFGLMPGPDLSEAERDTVAPLLEKAAATLQSHFDRSNFAVEMHQCYLDLVTAGTACLLFEEAPPGDYSSFRFTAVPLAEAVLEEGADGRLDGTFRRSELTLAQLRLRFPDALIGPSMEREAAQDPQARFGVVEAVLKDGPVYRYTVILDSGNAEDEVLAEGRFARSPFINFRWLKAPGETYGRSPVMKTLPDIKTANKVVELVLKNASIAVTGIWQADDDGVLNPGTIRLVPGTIIPKAVGSAGLTPLATPGRFDVSQLVLDDLRRRIRHALLVDRLGQVTDGRMTATEVMERSAEMSRLLGATYGRLQSELLTPLMMRAVAILRRRGEIPDIAVDGRTVELQYRSPLAQAQAQRDVQATLRWLEVAGGLGKEGGAVVDHAAAARWLARSFGVPGELIRTAVAETAAPEAAG</sequence>
<comment type="subcellular location">
    <subcellularLocation>
        <location evidence="1">Virion</location>
    </subcellularLocation>
</comment>
<dbReference type="AlphaFoldDB" id="A0A512DLB0"/>
<dbReference type="Proteomes" id="UP000321523">
    <property type="component" value="Unassembled WGS sequence"/>
</dbReference>
<keyword evidence="2" id="KW-1188">Viral release from host cell</keyword>
<reference evidence="4 5" key="1">
    <citation type="submission" date="2019-07" db="EMBL/GenBank/DDBJ databases">
        <title>Whole genome shotgun sequence of Skermanella aerolata NBRC 106429.</title>
        <authorList>
            <person name="Hosoyama A."/>
            <person name="Uohara A."/>
            <person name="Ohji S."/>
            <person name="Ichikawa N."/>
        </authorList>
    </citation>
    <scope>NUCLEOTIDE SEQUENCE [LARGE SCALE GENOMIC DNA]</scope>
    <source>
        <strain evidence="4 5">NBRC 106429</strain>
    </source>
</reference>
<dbReference type="RefSeq" id="WP_044433051.1">
    <property type="nucleotide sequence ID" value="NZ_BJYZ01000006.1"/>
</dbReference>
<keyword evidence="5" id="KW-1185">Reference proteome</keyword>